<sequence>MGVNVIATHREKIVAKTIVRAKSCKNCPAIPFIKATGINTPKFVAVVEKTERAISAVPFSDATNASSPKSLNL</sequence>
<reference evidence="1" key="1">
    <citation type="submission" date="2019-08" db="EMBL/GenBank/DDBJ databases">
        <authorList>
            <person name="Kucharzyk K."/>
            <person name="Murdoch R.W."/>
            <person name="Higgins S."/>
            <person name="Loffler F."/>
        </authorList>
    </citation>
    <scope>NUCLEOTIDE SEQUENCE</scope>
</reference>
<dbReference type="AlphaFoldDB" id="A0A645BFZ2"/>
<accession>A0A645BFZ2</accession>
<proteinExistence type="predicted"/>
<gene>
    <name evidence="1" type="ORF">SDC9_111241</name>
</gene>
<dbReference type="EMBL" id="VSSQ01019905">
    <property type="protein sequence ID" value="MPM64355.1"/>
    <property type="molecule type" value="Genomic_DNA"/>
</dbReference>
<evidence type="ECO:0000313" key="1">
    <source>
        <dbReference type="EMBL" id="MPM64355.1"/>
    </source>
</evidence>
<name>A0A645BFZ2_9ZZZZ</name>
<organism evidence="1">
    <name type="scientific">bioreactor metagenome</name>
    <dbReference type="NCBI Taxonomy" id="1076179"/>
    <lineage>
        <taxon>unclassified sequences</taxon>
        <taxon>metagenomes</taxon>
        <taxon>ecological metagenomes</taxon>
    </lineage>
</organism>
<protein>
    <submittedName>
        <fullName evidence="1">Uncharacterized protein</fullName>
    </submittedName>
</protein>
<comment type="caution">
    <text evidence="1">The sequence shown here is derived from an EMBL/GenBank/DDBJ whole genome shotgun (WGS) entry which is preliminary data.</text>
</comment>